<keyword evidence="2" id="KW-0238">DNA-binding</keyword>
<dbReference type="Gene3D" id="1.10.10.10">
    <property type="entry name" value="Winged helix-like DNA-binding domain superfamily/Winged helix DNA-binding domain"/>
    <property type="match status" value="1"/>
</dbReference>
<dbReference type="InterPro" id="IPR000014">
    <property type="entry name" value="PAS"/>
</dbReference>
<evidence type="ECO:0000313" key="6">
    <source>
        <dbReference type="EMBL" id="HJA79738.1"/>
    </source>
</evidence>
<name>A0A9D2KR67_9BACT</name>
<dbReference type="InterPro" id="IPR035965">
    <property type="entry name" value="PAS-like_dom_sf"/>
</dbReference>
<dbReference type="SMART" id="SM00421">
    <property type="entry name" value="HTH_LUXR"/>
    <property type="match status" value="1"/>
</dbReference>
<dbReference type="PANTHER" id="PTHR44688:SF16">
    <property type="entry name" value="DNA-BINDING TRANSCRIPTIONAL ACTIVATOR DEVR_DOSR"/>
    <property type="match status" value="1"/>
</dbReference>
<keyword evidence="3" id="KW-0804">Transcription</keyword>
<organism evidence="6 7">
    <name type="scientific">Candidatus Desulfovibrio intestinavium</name>
    <dbReference type="NCBI Taxonomy" id="2838534"/>
    <lineage>
        <taxon>Bacteria</taxon>
        <taxon>Pseudomonadati</taxon>
        <taxon>Thermodesulfobacteriota</taxon>
        <taxon>Desulfovibrionia</taxon>
        <taxon>Desulfovibrionales</taxon>
        <taxon>Desulfovibrionaceae</taxon>
        <taxon>Desulfovibrio</taxon>
    </lineage>
</organism>
<evidence type="ECO:0000256" key="2">
    <source>
        <dbReference type="ARBA" id="ARBA00023125"/>
    </source>
</evidence>
<dbReference type="InterPro" id="IPR000792">
    <property type="entry name" value="Tscrpt_reg_LuxR_C"/>
</dbReference>
<dbReference type="Pfam" id="PF00196">
    <property type="entry name" value="GerE"/>
    <property type="match status" value="1"/>
</dbReference>
<evidence type="ECO:0000256" key="4">
    <source>
        <dbReference type="SAM" id="MobiDB-lite"/>
    </source>
</evidence>
<feature type="region of interest" description="Disordered" evidence="4">
    <location>
        <begin position="1"/>
        <end position="22"/>
    </location>
</feature>
<dbReference type="GO" id="GO:0003677">
    <property type="term" value="F:DNA binding"/>
    <property type="evidence" value="ECO:0007669"/>
    <property type="project" value="UniProtKB-KW"/>
</dbReference>
<dbReference type="PROSITE" id="PS00622">
    <property type="entry name" value="HTH_LUXR_1"/>
    <property type="match status" value="1"/>
</dbReference>
<dbReference type="SUPFAM" id="SSF55785">
    <property type="entry name" value="PYP-like sensor domain (PAS domain)"/>
    <property type="match status" value="1"/>
</dbReference>
<proteinExistence type="predicted"/>
<dbReference type="GO" id="GO:0006355">
    <property type="term" value="P:regulation of DNA-templated transcription"/>
    <property type="evidence" value="ECO:0007669"/>
    <property type="project" value="InterPro"/>
</dbReference>
<sequence>MPQASSSRRRLHPPSGNFSGLFVPQDATRRKAAQVLARFDACMESFLELWTLHMQAAGYLSFTTARRDDCVTACRAFLQPVLRHAAMPQAVTFETLRDNADGWADALLQAGVRHYRRGISVGMYLGCFKTFIMALEDALALLPRLCPRIPADQIPAAVEFLRLHAHAFEVLWTDAGMREVAAMRQASECSPECSCQDELLRLLTLEKCRFENIFNSTSDGVLVMDEDCRVATANRSLRQYAGEGIEGKPVWEVLGLEGESREEFFRYYPIGQTVEVSPFGEGLFFRLSVTSLGSVSLASAGEYLVLLTNITPQVLQREMMEEAIGRHASALLEEKRRLEELDITLRTVLSTIHAERDSRREELSSHVRRLLLPALDRIGREQDAVARKAVIRLVRDSLLSPISGGGEERPHDGLSRLTLAELNVCRFIRAGHGTKEIARLLNISPETVQTHRRNIRRKLGLRGRETQLAVHLLHAGGKSASASSEDSSPSSSSPDGPADRVEAPTR</sequence>
<protein>
    <submittedName>
        <fullName evidence="6">LuxR C-terminal-related transcriptional regulator</fullName>
    </submittedName>
</protein>
<dbReference type="CDD" id="cd06170">
    <property type="entry name" value="LuxR_C_like"/>
    <property type="match status" value="1"/>
</dbReference>
<feature type="region of interest" description="Disordered" evidence="4">
    <location>
        <begin position="475"/>
        <end position="506"/>
    </location>
</feature>
<dbReference type="Proteomes" id="UP000823821">
    <property type="component" value="Unassembled WGS sequence"/>
</dbReference>
<dbReference type="InterPro" id="IPR016032">
    <property type="entry name" value="Sig_transdc_resp-reg_C-effctor"/>
</dbReference>
<accession>A0A9D2KR67</accession>
<dbReference type="PRINTS" id="PR00038">
    <property type="entry name" value="HTHLUXR"/>
</dbReference>
<dbReference type="Pfam" id="PF13188">
    <property type="entry name" value="PAS_8"/>
    <property type="match status" value="1"/>
</dbReference>
<dbReference type="SUPFAM" id="SSF46894">
    <property type="entry name" value="C-terminal effector domain of the bipartite response regulators"/>
    <property type="match status" value="1"/>
</dbReference>
<reference evidence="6" key="2">
    <citation type="submission" date="2021-04" db="EMBL/GenBank/DDBJ databases">
        <authorList>
            <person name="Gilroy R."/>
        </authorList>
    </citation>
    <scope>NUCLEOTIDE SEQUENCE</scope>
    <source>
        <strain evidence="6">5032</strain>
    </source>
</reference>
<evidence type="ECO:0000259" key="5">
    <source>
        <dbReference type="PROSITE" id="PS50043"/>
    </source>
</evidence>
<evidence type="ECO:0000256" key="3">
    <source>
        <dbReference type="ARBA" id="ARBA00023163"/>
    </source>
</evidence>
<feature type="domain" description="HTH luxR-type" evidence="5">
    <location>
        <begin position="410"/>
        <end position="477"/>
    </location>
</feature>
<evidence type="ECO:0000256" key="1">
    <source>
        <dbReference type="ARBA" id="ARBA00023015"/>
    </source>
</evidence>
<gene>
    <name evidence="6" type="ORF">H9784_09280</name>
</gene>
<dbReference type="AlphaFoldDB" id="A0A9D2KR67"/>
<dbReference type="EMBL" id="DWZD01000048">
    <property type="protein sequence ID" value="HJA79738.1"/>
    <property type="molecule type" value="Genomic_DNA"/>
</dbReference>
<reference evidence="6" key="1">
    <citation type="journal article" date="2021" name="PeerJ">
        <title>Extensive microbial diversity within the chicken gut microbiome revealed by metagenomics and culture.</title>
        <authorList>
            <person name="Gilroy R."/>
            <person name="Ravi A."/>
            <person name="Getino M."/>
            <person name="Pursley I."/>
            <person name="Horton D.L."/>
            <person name="Alikhan N.F."/>
            <person name="Baker D."/>
            <person name="Gharbi K."/>
            <person name="Hall N."/>
            <person name="Watson M."/>
            <person name="Adriaenssens E.M."/>
            <person name="Foster-Nyarko E."/>
            <person name="Jarju S."/>
            <person name="Secka A."/>
            <person name="Antonio M."/>
            <person name="Oren A."/>
            <person name="Chaudhuri R.R."/>
            <person name="La Ragione R."/>
            <person name="Hildebrand F."/>
            <person name="Pallen M.J."/>
        </authorList>
    </citation>
    <scope>NUCLEOTIDE SEQUENCE</scope>
    <source>
        <strain evidence="6">5032</strain>
    </source>
</reference>
<keyword evidence="1" id="KW-0805">Transcription regulation</keyword>
<feature type="compositionally biased region" description="Low complexity" evidence="4">
    <location>
        <begin position="476"/>
        <end position="496"/>
    </location>
</feature>
<dbReference type="PROSITE" id="PS50043">
    <property type="entry name" value="HTH_LUXR_2"/>
    <property type="match status" value="1"/>
</dbReference>
<comment type="caution">
    <text evidence="6">The sequence shown here is derived from an EMBL/GenBank/DDBJ whole genome shotgun (WGS) entry which is preliminary data.</text>
</comment>
<dbReference type="PANTHER" id="PTHR44688">
    <property type="entry name" value="DNA-BINDING TRANSCRIPTIONAL ACTIVATOR DEVR_DOSR"/>
    <property type="match status" value="1"/>
</dbReference>
<evidence type="ECO:0000313" key="7">
    <source>
        <dbReference type="Proteomes" id="UP000823821"/>
    </source>
</evidence>
<dbReference type="InterPro" id="IPR036388">
    <property type="entry name" value="WH-like_DNA-bd_sf"/>
</dbReference>
<dbReference type="Gene3D" id="3.30.450.20">
    <property type="entry name" value="PAS domain"/>
    <property type="match status" value="1"/>
</dbReference>
<feature type="compositionally biased region" description="Basic and acidic residues" evidence="4">
    <location>
        <begin position="497"/>
        <end position="506"/>
    </location>
</feature>